<evidence type="ECO:0000313" key="2">
    <source>
        <dbReference type="EMBL" id="NOK32047.1"/>
    </source>
</evidence>
<reference evidence="2 3" key="1">
    <citation type="submission" date="2020-05" db="EMBL/GenBank/DDBJ databases">
        <authorList>
            <person name="Whitworth D."/>
        </authorList>
    </citation>
    <scope>NUCLEOTIDE SEQUENCE [LARGE SCALE GENOMIC DNA]</scope>
    <source>
        <strain evidence="2 3">AB043B</strain>
    </source>
</reference>
<dbReference type="NCBIfam" id="NF040521">
    <property type="entry name" value="C45_proenzyme"/>
    <property type="match status" value="1"/>
</dbReference>
<dbReference type="EMBL" id="JABFJV010000007">
    <property type="protein sequence ID" value="NOK32047.1"/>
    <property type="molecule type" value="Genomic_DNA"/>
</dbReference>
<accession>A0A7Y4NQN7</accession>
<dbReference type="Gene3D" id="1.10.10.2120">
    <property type="match status" value="1"/>
</dbReference>
<evidence type="ECO:0000259" key="1">
    <source>
        <dbReference type="Pfam" id="PF03417"/>
    </source>
</evidence>
<dbReference type="Pfam" id="PF03417">
    <property type="entry name" value="AAT"/>
    <property type="match status" value="1"/>
</dbReference>
<dbReference type="InterPro" id="IPR005079">
    <property type="entry name" value="Peptidase_C45_hydrolase"/>
</dbReference>
<dbReference type="AlphaFoldDB" id="A0A7Y4NQN7"/>
<dbReference type="Gene3D" id="3.60.60.10">
    <property type="entry name" value="Penicillin V Acylase, Chain A"/>
    <property type="match status" value="1"/>
</dbReference>
<proteinExistence type="predicted"/>
<comment type="caution">
    <text evidence="2">The sequence shown here is derived from an EMBL/GenBank/DDBJ whole genome shotgun (WGS) entry which is preliminary data.</text>
</comment>
<evidence type="ECO:0000313" key="3">
    <source>
        <dbReference type="Proteomes" id="UP000563426"/>
    </source>
</evidence>
<keyword evidence="3" id="KW-1185">Reference proteome</keyword>
<dbReference type="InterPro" id="IPR047794">
    <property type="entry name" value="C45_proenzyme-like"/>
</dbReference>
<organism evidence="2 3">
    <name type="scientific">Corallococcus exercitus</name>
    <dbReference type="NCBI Taxonomy" id="2316736"/>
    <lineage>
        <taxon>Bacteria</taxon>
        <taxon>Pseudomonadati</taxon>
        <taxon>Myxococcota</taxon>
        <taxon>Myxococcia</taxon>
        <taxon>Myxococcales</taxon>
        <taxon>Cystobacterineae</taxon>
        <taxon>Myxococcaceae</taxon>
        <taxon>Corallococcus</taxon>
    </lineage>
</organism>
<dbReference type="PANTHER" id="PTHR34180:SF1">
    <property type="entry name" value="BETA-ALANYL-DOPAMINE_CARCININE HYDROLASE"/>
    <property type="match status" value="1"/>
</dbReference>
<feature type="domain" description="Peptidase C45 hydrolase" evidence="1">
    <location>
        <begin position="160"/>
        <end position="338"/>
    </location>
</feature>
<protein>
    <submittedName>
        <fullName evidence="2">Peptidase C45</fullName>
    </submittedName>
</protein>
<dbReference type="Proteomes" id="UP000563426">
    <property type="component" value="Unassembled WGS sequence"/>
</dbReference>
<dbReference type="PANTHER" id="PTHR34180">
    <property type="entry name" value="PEPTIDASE C45"/>
    <property type="match status" value="1"/>
</dbReference>
<sequence length="367" mass="39817">MLTPLREVTVSGDALTRGAQHGEALRKEIQDFVRDDFARVNRIRHAPLPAARIWRIVDEHRQVLEAQVPELAREVQGLARGADIRYEEALLLQLRRELLGAPAGPAGGDCSTLAVRDARGRRLAQTVDQDGLIADLGIVLRILPEHDGAPEVLMFTFAGLLGYLGLNSFGLGVSINLLTSDMGGPGVPPYLLVREALARPDAASVVSRLEALPRASARALTLFDAQGVTCCEFTPSRLRAWHADSLLRTNHFLHEELVPDDRLNIFSRNGSRRRLELLKAGLASAVDDASTFTLLSDHSLFPTGLCAHAEGDVRRPDTVAAVVMRPDEGVLSVVKGNPCRATPVEFRLSRPPDAARIAPVLNEAASC</sequence>
<gene>
    <name evidence="2" type="ORF">HMI49_02360</name>
</gene>
<dbReference type="RefSeq" id="WP_171432865.1">
    <property type="nucleotide sequence ID" value="NZ_JABFJV010000007.1"/>
</dbReference>
<dbReference type="InterPro" id="IPR047801">
    <property type="entry name" value="Peptidase_C45"/>
</dbReference>
<name>A0A7Y4NQN7_9BACT</name>